<evidence type="ECO:0000259" key="3">
    <source>
        <dbReference type="Pfam" id="PF07589"/>
    </source>
</evidence>
<dbReference type="PRINTS" id="PR00113">
    <property type="entry name" value="ALKPHPHTASE"/>
</dbReference>
<dbReference type="CDD" id="cd16012">
    <property type="entry name" value="ALP"/>
    <property type="match status" value="1"/>
</dbReference>
<dbReference type="Pfam" id="PF07589">
    <property type="entry name" value="PEP-CTERM"/>
    <property type="match status" value="1"/>
</dbReference>
<dbReference type="SUPFAM" id="SSF53649">
    <property type="entry name" value="Alkaline phosphatase-like"/>
    <property type="match status" value="1"/>
</dbReference>
<dbReference type="EC" id="3.1.3.1" evidence="4"/>
<comment type="caution">
    <text evidence="4">The sequence shown here is derived from an EMBL/GenBank/DDBJ whole genome shotgun (WGS) entry which is preliminary data.</text>
</comment>
<dbReference type="PANTHER" id="PTHR11596:SF5">
    <property type="entry name" value="ALKALINE PHOSPHATASE"/>
    <property type="match status" value="1"/>
</dbReference>
<proteinExistence type="inferred from homology"/>
<keyword evidence="1" id="KW-0597">Phosphoprotein</keyword>
<sequence>MASYWEFGERGRQPYDDFAVKLGMTTEPLSNPQATYDPSAAWDPTPTGDDDYFEGYKAIKQGATDSAAAGTALATGVKTSNGRISTDAEGNPLPFITQEMKASGRSTGVVSSVGFSHATPAVFGAQNVNRGDTHAIAHQMINEGTLDLIMGGGNPNFDDNAQRRATPEYDWLSEEDWTALNGPDAPMTLIETTSDFEALADGSLEIQGRLIGLPEAGATLQANRDPLTTPPDPDAPGSPNLGFPIGHELLPNVPTLATMTAGALNHLGKDEDGLFLMVEGGAVDWMAHANATGRVIEEQIDFNHAVGAAVDWVSANSSWDETLMIVLTDHGNGAPMGPNSDSIAFQPIENNGKGVLPGVLWHSGNHTTENTLLWANGAGSEDLLSMVVGEDPFLQSILGFNDGRYIDITGVNPAIRTAAGLVAPTPVPLPATGWMLLVGLGLMVGLRRRGLAD</sequence>
<dbReference type="InterPro" id="IPR001952">
    <property type="entry name" value="Alkaline_phosphatase"/>
</dbReference>
<gene>
    <name evidence="4" type="ORF">MUB52_18285</name>
</gene>
<feature type="domain" description="Ice-binding protein C-terminal" evidence="3">
    <location>
        <begin position="426"/>
        <end position="449"/>
    </location>
</feature>
<evidence type="ECO:0000256" key="2">
    <source>
        <dbReference type="RuleBase" id="RU003946"/>
    </source>
</evidence>
<name>A0ABT3BII8_9RHOB</name>
<dbReference type="InterPro" id="IPR017850">
    <property type="entry name" value="Alkaline_phosphatase_core_sf"/>
</dbReference>
<dbReference type="Pfam" id="PF00245">
    <property type="entry name" value="Alk_phosphatase"/>
    <property type="match status" value="1"/>
</dbReference>
<reference evidence="4 5" key="1">
    <citation type="submission" date="2022-04" db="EMBL/GenBank/DDBJ databases">
        <title>Roseobacter sp. WL0113 is a bacterium isolated from neritic sediment.</title>
        <authorList>
            <person name="Wang L."/>
            <person name="He W."/>
            <person name="Zhang D.-F."/>
        </authorList>
    </citation>
    <scope>NUCLEOTIDE SEQUENCE [LARGE SCALE GENOMIC DNA]</scope>
    <source>
        <strain evidence="4 5">WL0113</strain>
    </source>
</reference>
<dbReference type="EMBL" id="JALIEB010000014">
    <property type="protein sequence ID" value="MCV3273385.1"/>
    <property type="molecule type" value="Genomic_DNA"/>
</dbReference>
<dbReference type="GO" id="GO:0004035">
    <property type="term" value="F:alkaline phosphatase activity"/>
    <property type="evidence" value="ECO:0007669"/>
    <property type="project" value="UniProtKB-EC"/>
</dbReference>
<accession>A0ABT3BII8</accession>
<dbReference type="Gene3D" id="3.40.720.10">
    <property type="entry name" value="Alkaline Phosphatase, subunit A"/>
    <property type="match status" value="1"/>
</dbReference>
<evidence type="ECO:0000256" key="1">
    <source>
        <dbReference type="ARBA" id="ARBA00022553"/>
    </source>
</evidence>
<organism evidence="4 5">
    <name type="scientific">Roseobacter sinensis</name>
    <dbReference type="NCBI Taxonomy" id="2931391"/>
    <lineage>
        <taxon>Bacteria</taxon>
        <taxon>Pseudomonadati</taxon>
        <taxon>Pseudomonadota</taxon>
        <taxon>Alphaproteobacteria</taxon>
        <taxon>Rhodobacterales</taxon>
        <taxon>Roseobacteraceae</taxon>
        <taxon>Roseobacter</taxon>
    </lineage>
</organism>
<comment type="similarity">
    <text evidence="2">Belongs to the alkaline phosphatase family.</text>
</comment>
<dbReference type="Proteomes" id="UP001208690">
    <property type="component" value="Unassembled WGS sequence"/>
</dbReference>
<evidence type="ECO:0000313" key="4">
    <source>
        <dbReference type="EMBL" id="MCV3273385.1"/>
    </source>
</evidence>
<keyword evidence="4" id="KW-0378">Hydrolase</keyword>
<dbReference type="InterPro" id="IPR013424">
    <property type="entry name" value="Ice-binding_C"/>
</dbReference>
<evidence type="ECO:0000313" key="5">
    <source>
        <dbReference type="Proteomes" id="UP001208690"/>
    </source>
</evidence>
<dbReference type="SMART" id="SM00098">
    <property type="entry name" value="alkPPc"/>
    <property type="match status" value="1"/>
</dbReference>
<dbReference type="PANTHER" id="PTHR11596">
    <property type="entry name" value="ALKALINE PHOSPHATASE"/>
    <property type="match status" value="1"/>
</dbReference>
<protein>
    <submittedName>
        <fullName evidence="4">Alkaline phosphatase</fullName>
        <ecNumber evidence="4">3.1.3.1</ecNumber>
    </submittedName>
</protein>
<keyword evidence="5" id="KW-1185">Reference proteome</keyword>